<keyword evidence="2" id="KW-1185">Reference proteome</keyword>
<gene>
    <name evidence="1" type="ORF">HAX54_018140</name>
</gene>
<comment type="caution">
    <text evidence="1">The sequence shown here is derived from an EMBL/GenBank/DDBJ whole genome shotgun (WGS) entry which is preliminary data.</text>
</comment>
<proteinExistence type="predicted"/>
<sequence length="86" mass="9909">MWAMILRRRRQTIDLLMILAENLTNTKEPEGINSLVLYVNERNTCIDSMLSHLYGPGFEEPLDYDVATKDEMARVDSDIESSDDND</sequence>
<name>A0ABS8S176_DATST</name>
<evidence type="ECO:0000313" key="1">
    <source>
        <dbReference type="EMBL" id="MCD7452787.1"/>
    </source>
</evidence>
<protein>
    <submittedName>
        <fullName evidence="1">Uncharacterized protein</fullName>
    </submittedName>
</protein>
<evidence type="ECO:0000313" key="2">
    <source>
        <dbReference type="Proteomes" id="UP000823775"/>
    </source>
</evidence>
<accession>A0ABS8S176</accession>
<reference evidence="1 2" key="1">
    <citation type="journal article" date="2021" name="BMC Genomics">
        <title>Datura genome reveals duplications of psychoactive alkaloid biosynthetic genes and high mutation rate following tissue culture.</title>
        <authorList>
            <person name="Rajewski A."/>
            <person name="Carter-House D."/>
            <person name="Stajich J."/>
            <person name="Litt A."/>
        </authorList>
    </citation>
    <scope>NUCLEOTIDE SEQUENCE [LARGE SCALE GENOMIC DNA]</scope>
    <source>
        <strain evidence="1">AR-01</strain>
    </source>
</reference>
<dbReference type="Proteomes" id="UP000823775">
    <property type="component" value="Unassembled WGS sequence"/>
</dbReference>
<dbReference type="EMBL" id="JACEIK010000223">
    <property type="protein sequence ID" value="MCD7452787.1"/>
    <property type="molecule type" value="Genomic_DNA"/>
</dbReference>
<organism evidence="1 2">
    <name type="scientific">Datura stramonium</name>
    <name type="common">Jimsonweed</name>
    <name type="synonym">Common thornapple</name>
    <dbReference type="NCBI Taxonomy" id="4076"/>
    <lineage>
        <taxon>Eukaryota</taxon>
        <taxon>Viridiplantae</taxon>
        <taxon>Streptophyta</taxon>
        <taxon>Embryophyta</taxon>
        <taxon>Tracheophyta</taxon>
        <taxon>Spermatophyta</taxon>
        <taxon>Magnoliopsida</taxon>
        <taxon>eudicotyledons</taxon>
        <taxon>Gunneridae</taxon>
        <taxon>Pentapetalae</taxon>
        <taxon>asterids</taxon>
        <taxon>lamiids</taxon>
        <taxon>Solanales</taxon>
        <taxon>Solanaceae</taxon>
        <taxon>Solanoideae</taxon>
        <taxon>Datureae</taxon>
        <taxon>Datura</taxon>
    </lineage>
</organism>